<organism evidence="1">
    <name type="scientific">marine metagenome</name>
    <dbReference type="NCBI Taxonomy" id="408172"/>
    <lineage>
        <taxon>unclassified sequences</taxon>
        <taxon>metagenomes</taxon>
        <taxon>ecological metagenomes</taxon>
    </lineage>
</organism>
<accession>A0A382QAL3</accession>
<proteinExistence type="predicted"/>
<dbReference type="AlphaFoldDB" id="A0A382QAL3"/>
<dbReference type="EMBL" id="UINC01112765">
    <property type="protein sequence ID" value="SVC81935.1"/>
    <property type="molecule type" value="Genomic_DNA"/>
</dbReference>
<sequence>MKYLLLTTIAAVLLFGFGKSQLSSAATEE</sequence>
<gene>
    <name evidence="1" type="ORF">METZ01_LOCUS334789</name>
</gene>
<reference evidence="1" key="1">
    <citation type="submission" date="2018-05" db="EMBL/GenBank/DDBJ databases">
        <authorList>
            <person name="Lanie J.A."/>
            <person name="Ng W.-L."/>
            <person name="Kazmierczak K.M."/>
            <person name="Andrzejewski T.M."/>
            <person name="Davidsen T.M."/>
            <person name="Wayne K.J."/>
            <person name="Tettelin H."/>
            <person name="Glass J.I."/>
            <person name="Rusch D."/>
            <person name="Podicherti R."/>
            <person name="Tsui H.-C.T."/>
            <person name="Winkler M.E."/>
        </authorList>
    </citation>
    <scope>NUCLEOTIDE SEQUENCE</scope>
</reference>
<name>A0A382QAL3_9ZZZZ</name>
<feature type="non-terminal residue" evidence="1">
    <location>
        <position position="29"/>
    </location>
</feature>
<evidence type="ECO:0000313" key="1">
    <source>
        <dbReference type="EMBL" id="SVC81935.1"/>
    </source>
</evidence>
<protein>
    <submittedName>
        <fullName evidence="1">Uncharacterized protein</fullName>
    </submittedName>
</protein>